<name>A0A1G6WZN4_9BACT</name>
<dbReference type="STRING" id="686796.SAMN04488104_10492"/>
<sequence length="47" mass="5521">MGQKLILTLILAELWSKMSLSYYQMLLKKVYLLFGKITETHLNYLGL</sequence>
<keyword evidence="2" id="KW-1185">Reference proteome</keyword>
<gene>
    <name evidence="1" type="ORF">SAMN04488104_10492</name>
</gene>
<evidence type="ECO:0000313" key="2">
    <source>
        <dbReference type="Proteomes" id="UP000199060"/>
    </source>
</evidence>
<organism evidence="1 2">
    <name type="scientific">Algoriphagus faecimaris</name>
    <dbReference type="NCBI Taxonomy" id="686796"/>
    <lineage>
        <taxon>Bacteria</taxon>
        <taxon>Pseudomonadati</taxon>
        <taxon>Bacteroidota</taxon>
        <taxon>Cytophagia</taxon>
        <taxon>Cytophagales</taxon>
        <taxon>Cyclobacteriaceae</taxon>
        <taxon>Algoriphagus</taxon>
    </lineage>
</organism>
<dbReference type="Proteomes" id="UP000199060">
    <property type="component" value="Unassembled WGS sequence"/>
</dbReference>
<reference evidence="2" key="1">
    <citation type="submission" date="2016-10" db="EMBL/GenBank/DDBJ databases">
        <authorList>
            <person name="Varghese N."/>
            <person name="Submissions S."/>
        </authorList>
    </citation>
    <scope>NUCLEOTIDE SEQUENCE [LARGE SCALE GENOMIC DNA]</scope>
    <source>
        <strain evidence="2">DSM 23095</strain>
    </source>
</reference>
<accession>A0A1G6WZN4</accession>
<proteinExistence type="predicted"/>
<dbReference type="EMBL" id="FNAC01000049">
    <property type="protein sequence ID" value="SDD70647.1"/>
    <property type="molecule type" value="Genomic_DNA"/>
</dbReference>
<dbReference type="AlphaFoldDB" id="A0A1G6WZN4"/>
<evidence type="ECO:0000313" key="1">
    <source>
        <dbReference type="EMBL" id="SDD70647.1"/>
    </source>
</evidence>
<protein>
    <submittedName>
        <fullName evidence="1">Uncharacterized protein</fullName>
    </submittedName>
</protein>